<sequence>MTQLVDLAEYNELTHKIIGCAMTVHRKLGRGFLEVVYQRSLATELFKQELRAEREIELPVYCEDEKFGSRRVDFFVDGRVVVEIKAASCILPAYHAQLINYLEVFKIPVALLINFGTPSLEFKRFVKAAK</sequence>
<evidence type="ECO:0000313" key="1">
    <source>
        <dbReference type="EMBL" id="NRT20768.1"/>
    </source>
</evidence>
<proteinExistence type="predicted"/>
<organism evidence="1 2">
    <name type="scientific">Hymenobacter caeli</name>
    <dbReference type="NCBI Taxonomy" id="2735894"/>
    <lineage>
        <taxon>Bacteria</taxon>
        <taxon>Pseudomonadati</taxon>
        <taxon>Bacteroidota</taxon>
        <taxon>Cytophagia</taxon>
        <taxon>Cytophagales</taxon>
        <taxon>Hymenobacteraceae</taxon>
        <taxon>Hymenobacter</taxon>
    </lineage>
</organism>
<name>A0ABX2FU98_9BACT</name>
<reference evidence="1 2" key="1">
    <citation type="submission" date="2020-05" db="EMBL/GenBank/DDBJ databases">
        <title>Genomic Encyclopedia of Type Strains, Phase IV (KMG-V): Genome sequencing to study the core and pangenomes of soil and plant-associated prokaryotes.</title>
        <authorList>
            <person name="Whitman W."/>
        </authorList>
    </citation>
    <scope>NUCLEOTIDE SEQUENCE [LARGE SCALE GENOMIC DNA]</scope>
    <source>
        <strain evidence="1 2">9A</strain>
    </source>
</reference>
<dbReference type="EMBL" id="JABSNP010000020">
    <property type="protein sequence ID" value="NRT20768.1"/>
    <property type="molecule type" value="Genomic_DNA"/>
</dbReference>
<dbReference type="RefSeq" id="WP_173811535.1">
    <property type="nucleotide sequence ID" value="NZ_JABSNP010000020.1"/>
</dbReference>
<gene>
    <name evidence="1" type="ORF">HNP98_003612</name>
</gene>
<dbReference type="NCBIfam" id="TIGR04256">
    <property type="entry name" value="GxxExxY"/>
    <property type="match status" value="1"/>
</dbReference>
<protein>
    <submittedName>
        <fullName evidence="1">GxxExxY protein</fullName>
    </submittedName>
</protein>
<dbReference type="Proteomes" id="UP000779507">
    <property type="component" value="Unassembled WGS sequence"/>
</dbReference>
<accession>A0ABX2FU98</accession>
<evidence type="ECO:0000313" key="2">
    <source>
        <dbReference type="Proteomes" id="UP000779507"/>
    </source>
</evidence>
<dbReference type="Pfam" id="PF13366">
    <property type="entry name" value="PDDEXK_3"/>
    <property type="match status" value="1"/>
</dbReference>
<dbReference type="InterPro" id="IPR026350">
    <property type="entry name" value="GxxExxY"/>
</dbReference>
<comment type="caution">
    <text evidence="1">The sequence shown here is derived from an EMBL/GenBank/DDBJ whole genome shotgun (WGS) entry which is preliminary data.</text>
</comment>
<keyword evidence="2" id="KW-1185">Reference proteome</keyword>